<dbReference type="EMBL" id="FMYU01000005">
    <property type="protein sequence ID" value="SDC43532.1"/>
    <property type="molecule type" value="Genomic_DNA"/>
</dbReference>
<dbReference type="Proteomes" id="UP000199411">
    <property type="component" value="Unassembled WGS sequence"/>
</dbReference>
<dbReference type="AlphaFoldDB" id="A0A1G6LJH1"/>
<dbReference type="GO" id="GO:0016020">
    <property type="term" value="C:membrane"/>
    <property type="evidence" value="ECO:0007669"/>
    <property type="project" value="TreeGrafter"/>
</dbReference>
<evidence type="ECO:0000256" key="1">
    <source>
        <dbReference type="ARBA" id="ARBA00022598"/>
    </source>
</evidence>
<dbReference type="Pfam" id="PF00501">
    <property type="entry name" value="AMP-binding"/>
    <property type="match status" value="1"/>
</dbReference>
<dbReference type="Gene3D" id="3.40.50.12780">
    <property type="entry name" value="N-terminal domain of ligase-like"/>
    <property type="match status" value="1"/>
</dbReference>
<accession>A0A1G6LJH1</accession>
<dbReference type="InterPro" id="IPR042099">
    <property type="entry name" value="ANL_N_sf"/>
</dbReference>
<dbReference type="Pfam" id="PF23562">
    <property type="entry name" value="AMP-binding_C_3"/>
    <property type="match status" value="1"/>
</dbReference>
<dbReference type="InterPro" id="IPR000873">
    <property type="entry name" value="AMP-dep_synth/lig_dom"/>
</dbReference>
<proteinExistence type="predicted"/>
<name>A0A1G6LJH1_9BACT</name>
<protein>
    <submittedName>
        <fullName evidence="5">Long-chain acyl-CoA synthetase</fullName>
    </submittedName>
</protein>
<keyword evidence="3" id="KW-0443">Lipid metabolism</keyword>
<dbReference type="PANTHER" id="PTHR43272:SF32">
    <property type="entry name" value="AMP-DEPENDENT SYNTHETASE_LIGASE DOMAIN-CONTAINING PROTEIN"/>
    <property type="match status" value="1"/>
</dbReference>
<gene>
    <name evidence="5" type="ORF">SAMN05660835_00834</name>
</gene>
<dbReference type="SUPFAM" id="SSF56801">
    <property type="entry name" value="Acetyl-CoA synthetase-like"/>
    <property type="match status" value="1"/>
</dbReference>
<keyword evidence="6" id="KW-1185">Reference proteome</keyword>
<dbReference type="PANTHER" id="PTHR43272">
    <property type="entry name" value="LONG-CHAIN-FATTY-ACID--COA LIGASE"/>
    <property type="match status" value="1"/>
</dbReference>
<organism evidence="5 6">
    <name type="scientific">Desulfurella multipotens</name>
    <dbReference type="NCBI Taxonomy" id="79269"/>
    <lineage>
        <taxon>Bacteria</taxon>
        <taxon>Pseudomonadati</taxon>
        <taxon>Campylobacterota</taxon>
        <taxon>Desulfurellia</taxon>
        <taxon>Desulfurellales</taxon>
        <taxon>Desulfurellaceae</taxon>
        <taxon>Desulfurella</taxon>
    </lineage>
</organism>
<keyword evidence="2" id="KW-0276">Fatty acid metabolism</keyword>
<sequence length="611" mass="69574">MENWPYKSLPDMLKQNAIAFKDKIAIAYKKGGGITKFTYEDFYKFTLMVSRGLKKLGINPKDKVAILSETRPMWSLADFGIMNIGAIVVPIYHTNTPEQIAYIINHSEARAIFVSDKTQYLKLLEVKDQIPSIEFVIAHDRFLGDKKLPLITFYQVSEISEPLIQNEQKEIESYIDSIDIEDTFTIIYTSGTTAEPKGVELTHKNLISNIYYINKKAKDLINSNDIFLTFLPFSHILGRADSYYLPLAYGSQIAFAESIEKIADNILEFKPTIIVTVPRLLEKIYSKILDSVHHASNFKKNLFHTALTIAKQYIDAKYVNKNLTSNLEFKYKIFDKLVFSKVREKLGLVNFKTFVSGGAPLEIEVNKFFWGLGIKVLEGFGLTETSPVLCVNTFDKIKFGSVGTLIENTQVKVAPDGELLFKGPQITKGYYKAPDLNKEAFDEDGFFKTGDIGKVDEEGFIYITDRKKELIVTAGGKNIAPAPIENALKLSKYISNAYVYGDRKPYLVALVTMNIERVLEFAKENHLHYFDIADLSKNQKILDLFKAEIESVNKTLARYETIKKFSILPHDFSIEGGELTPTLKLKRRIIYKKYMDKIECLYTEEGNCFSC</sequence>
<dbReference type="CDD" id="cd05907">
    <property type="entry name" value="VL_LC_FACS_like"/>
    <property type="match status" value="1"/>
</dbReference>
<dbReference type="RefSeq" id="WP_092128375.1">
    <property type="nucleotide sequence ID" value="NZ_FMYU01000005.1"/>
</dbReference>
<reference evidence="6" key="1">
    <citation type="submission" date="2016-10" db="EMBL/GenBank/DDBJ databases">
        <authorList>
            <person name="Varghese N."/>
            <person name="Submissions S."/>
        </authorList>
    </citation>
    <scope>NUCLEOTIDE SEQUENCE [LARGE SCALE GENOMIC DNA]</scope>
    <source>
        <strain evidence="6">DSM 8415</strain>
    </source>
</reference>
<evidence type="ECO:0000313" key="6">
    <source>
        <dbReference type="Proteomes" id="UP000199411"/>
    </source>
</evidence>
<dbReference type="GO" id="GO:0004467">
    <property type="term" value="F:long-chain fatty acid-CoA ligase activity"/>
    <property type="evidence" value="ECO:0007669"/>
    <property type="project" value="TreeGrafter"/>
</dbReference>
<dbReference type="OrthoDB" id="9803968at2"/>
<feature type="domain" description="AMP-dependent synthetase/ligase" evidence="4">
    <location>
        <begin position="15"/>
        <end position="431"/>
    </location>
</feature>
<evidence type="ECO:0000256" key="3">
    <source>
        <dbReference type="ARBA" id="ARBA00023098"/>
    </source>
</evidence>
<keyword evidence="1" id="KW-0436">Ligase</keyword>
<evidence type="ECO:0000256" key="2">
    <source>
        <dbReference type="ARBA" id="ARBA00022832"/>
    </source>
</evidence>
<evidence type="ECO:0000313" key="5">
    <source>
        <dbReference type="EMBL" id="SDC43532.1"/>
    </source>
</evidence>
<evidence type="ECO:0000259" key="4">
    <source>
        <dbReference type="Pfam" id="PF00501"/>
    </source>
</evidence>